<keyword evidence="5" id="KW-1185">Reference proteome</keyword>
<evidence type="ECO:0000313" key="5">
    <source>
        <dbReference type="Proteomes" id="UP000585474"/>
    </source>
</evidence>
<sequence length="221" mass="23780">MVIPASSLPNQEAKASVHPLDTGTSHGFAMNYPVPDQVAKDSQFAASDLFSEGFLDSVSVDVDHSSEYMASASLPEARISSPASQAQFCSPFNTKGRRSKGKAKDVYVSISPLVNKGRNQATQAKTSVAGEYVGLTGSRLDGAEMLACGLATHFVPSVKLSLLEETLCKINSRDPAIIAANIDKFSELPTLKEKSVYHRLDIINKCFSRRTIEEIIIALVS</sequence>
<keyword evidence="1 2" id="KW-0378">Hydrolase</keyword>
<dbReference type="AlphaFoldDB" id="A0A7J0F1I3"/>
<comment type="catalytic activity">
    <reaction evidence="2">
        <text>3-hydroxy-2-methylpropanoyl-CoA + H2O = 3-hydroxy-2-methylpropanoate + CoA + H(+)</text>
        <dbReference type="Rhea" id="RHEA:20888"/>
        <dbReference type="ChEBI" id="CHEBI:11805"/>
        <dbReference type="ChEBI" id="CHEBI:15377"/>
        <dbReference type="ChEBI" id="CHEBI:15378"/>
        <dbReference type="ChEBI" id="CHEBI:57287"/>
        <dbReference type="ChEBI" id="CHEBI:57340"/>
        <dbReference type="EC" id="3.1.2.4"/>
    </reaction>
</comment>
<comment type="function">
    <text evidence="2">Hydrolyzes 3-hydroxyisobutyryl-CoA (HIBYL-CoA), a saline catabolite. Has high activity toward isobutyryl-CoA. Could be an isobutyryl-CoA dehydrogenase that functions in valine catabolism.</text>
</comment>
<proteinExistence type="inferred from homology"/>
<dbReference type="Gene3D" id="3.90.226.10">
    <property type="entry name" value="2-enoyl-CoA Hydratase, Chain A, domain 1"/>
    <property type="match status" value="1"/>
</dbReference>
<feature type="domain" description="Enoyl-CoA hydratase/isomerase" evidence="3">
    <location>
        <begin position="128"/>
        <end position="219"/>
    </location>
</feature>
<reference evidence="4 5" key="1">
    <citation type="submission" date="2019-07" db="EMBL/GenBank/DDBJ databases">
        <title>De Novo Assembly of kiwifruit Actinidia rufa.</title>
        <authorList>
            <person name="Sugita-Konishi S."/>
            <person name="Sato K."/>
            <person name="Mori E."/>
            <person name="Abe Y."/>
            <person name="Kisaki G."/>
            <person name="Hamano K."/>
            <person name="Suezawa K."/>
            <person name="Otani M."/>
            <person name="Fukuda T."/>
            <person name="Manabe T."/>
            <person name="Gomi K."/>
            <person name="Tabuchi M."/>
            <person name="Akimitsu K."/>
            <person name="Kataoka I."/>
        </authorList>
    </citation>
    <scope>NUCLEOTIDE SEQUENCE [LARGE SCALE GENOMIC DNA]</scope>
    <source>
        <strain evidence="5">cv. Fuchu</strain>
    </source>
</reference>
<dbReference type="GO" id="GO:0003860">
    <property type="term" value="F:3-hydroxyisobutyryl-CoA hydrolase activity"/>
    <property type="evidence" value="ECO:0007669"/>
    <property type="project" value="UniProtKB-UniRule"/>
</dbReference>
<evidence type="ECO:0000313" key="4">
    <source>
        <dbReference type="EMBL" id="GFY92079.1"/>
    </source>
</evidence>
<name>A0A7J0F1I3_9ERIC</name>
<protein>
    <recommendedName>
        <fullName evidence="2">3-hydroxyisobutyryl-CoA hydrolase</fullName>
        <shortName evidence="2">HIB-CoA hydrolase</shortName>
        <shortName evidence="2">HIBYL-CoA-H</shortName>
        <ecNumber evidence="2">3.1.2.4</ecNumber>
    </recommendedName>
    <alternativeName>
        <fullName evidence="2">3-hydroxyisobutyryl-coenzyme A hydrolase</fullName>
    </alternativeName>
</protein>
<dbReference type="EMBL" id="BJWL01000008">
    <property type="protein sequence ID" value="GFY92079.1"/>
    <property type="molecule type" value="Genomic_DNA"/>
</dbReference>
<accession>A0A7J0F1I3</accession>
<comment type="caution">
    <text evidence="4">The sequence shown here is derived from an EMBL/GenBank/DDBJ whole genome shotgun (WGS) entry which is preliminary data.</text>
</comment>
<dbReference type="PANTHER" id="PTHR43176">
    <property type="entry name" value="3-HYDROXYISOBUTYRYL-COA HYDROLASE-RELATED"/>
    <property type="match status" value="1"/>
</dbReference>
<dbReference type="InterPro" id="IPR032259">
    <property type="entry name" value="HIBYL-CoA-H"/>
</dbReference>
<dbReference type="PANTHER" id="PTHR43176:SF3">
    <property type="entry name" value="3-HYDROXYISOBUTYRYL-COA HYDROLASE, MITOCHONDRIAL"/>
    <property type="match status" value="1"/>
</dbReference>
<dbReference type="OrthoDB" id="1745836at2759"/>
<dbReference type="Pfam" id="PF16113">
    <property type="entry name" value="ECH_2"/>
    <property type="match status" value="1"/>
</dbReference>
<comment type="pathway">
    <text evidence="2">Amino-acid degradation; L-valine degradation.</text>
</comment>
<comment type="similarity">
    <text evidence="2">Belongs to the enoyl-CoA hydratase/isomerase family.</text>
</comment>
<gene>
    <name evidence="4" type="ORF">Acr_08g0004750</name>
</gene>
<dbReference type="Proteomes" id="UP000585474">
    <property type="component" value="Unassembled WGS sequence"/>
</dbReference>
<organism evidence="4 5">
    <name type="scientific">Actinidia rufa</name>
    <dbReference type="NCBI Taxonomy" id="165716"/>
    <lineage>
        <taxon>Eukaryota</taxon>
        <taxon>Viridiplantae</taxon>
        <taxon>Streptophyta</taxon>
        <taxon>Embryophyta</taxon>
        <taxon>Tracheophyta</taxon>
        <taxon>Spermatophyta</taxon>
        <taxon>Magnoliopsida</taxon>
        <taxon>eudicotyledons</taxon>
        <taxon>Gunneridae</taxon>
        <taxon>Pentapetalae</taxon>
        <taxon>asterids</taxon>
        <taxon>Ericales</taxon>
        <taxon>Actinidiaceae</taxon>
        <taxon>Actinidia</taxon>
    </lineage>
</organism>
<dbReference type="InterPro" id="IPR045004">
    <property type="entry name" value="ECH_dom"/>
</dbReference>
<evidence type="ECO:0000256" key="2">
    <source>
        <dbReference type="RuleBase" id="RU369070"/>
    </source>
</evidence>
<evidence type="ECO:0000259" key="3">
    <source>
        <dbReference type="Pfam" id="PF16113"/>
    </source>
</evidence>
<dbReference type="GO" id="GO:0006574">
    <property type="term" value="P:L-valine catabolic process"/>
    <property type="evidence" value="ECO:0007669"/>
    <property type="project" value="UniProtKB-UniRule"/>
</dbReference>
<dbReference type="EC" id="3.1.2.4" evidence="2"/>
<evidence type="ECO:0000256" key="1">
    <source>
        <dbReference type="ARBA" id="ARBA00022801"/>
    </source>
</evidence>